<dbReference type="PANTHER" id="PTHR39425:SF1">
    <property type="entry name" value="CYTOCHROME C7-LIKE DOMAIN-CONTAINING PROTEIN"/>
    <property type="match status" value="1"/>
</dbReference>
<evidence type="ECO:0000313" key="2">
    <source>
        <dbReference type="EMBL" id="TCV89512.1"/>
    </source>
</evidence>
<dbReference type="PANTHER" id="PTHR39425">
    <property type="entry name" value="LIPOPROTEIN CYTOCHROME C"/>
    <property type="match status" value="1"/>
</dbReference>
<dbReference type="RefSeq" id="WP_132920890.1">
    <property type="nucleotide sequence ID" value="NZ_SMCO01000002.1"/>
</dbReference>
<dbReference type="EMBL" id="SMCO01000002">
    <property type="protein sequence ID" value="TCV89512.1"/>
    <property type="molecule type" value="Genomic_DNA"/>
</dbReference>
<evidence type="ECO:0000313" key="3">
    <source>
        <dbReference type="Proteomes" id="UP000295367"/>
    </source>
</evidence>
<evidence type="ECO:0000259" key="1">
    <source>
        <dbReference type="Pfam" id="PF14522"/>
    </source>
</evidence>
<dbReference type="InterPro" id="IPR036280">
    <property type="entry name" value="Multihaem_cyt_sf"/>
</dbReference>
<comment type="caution">
    <text evidence="2">The sequence shown here is derived from an EMBL/GenBank/DDBJ whole genome shotgun (WGS) entry which is preliminary data.</text>
</comment>
<dbReference type="Gene3D" id="3.90.10.10">
    <property type="entry name" value="Cytochrome C3"/>
    <property type="match status" value="14"/>
</dbReference>
<proteinExistence type="predicted"/>
<dbReference type="InterPro" id="IPR029467">
    <property type="entry name" value="Cyt_c7-like"/>
</dbReference>
<gene>
    <name evidence="2" type="ORF">EDC63_10229</name>
</gene>
<dbReference type="Pfam" id="PF14522">
    <property type="entry name" value="Cytochrome_C7"/>
    <property type="match status" value="3"/>
</dbReference>
<protein>
    <recommendedName>
        <fullName evidence="1">Cytochrome c7-like domain-containing protein</fullName>
    </recommendedName>
</protein>
<dbReference type="SUPFAM" id="SSF48695">
    <property type="entry name" value="Multiheme cytochromes"/>
    <property type="match status" value="7"/>
</dbReference>
<name>A0A4R3YCH5_9PROT</name>
<dbReference type="OrthoDB" id="9814800at2"/>
<organism evidence="2 3">
    <name type="scientific">Sulfurirhabdus autotrophica</name>
    <dbReference type="NCBI Taxonomy" id="1706046"/>
    <lineage>
        <taxon>Bacteria</taxon>
        <taxon>Pseudomonadati</taxon>
        <taxon>Pseudomonadota</taxon>
        <taxon>Betaproteobacteria</taxon>
        <taxon>Nitrosomonadales</taxon>
        <taxon>Sulfuricellaceae</taxon>
        <taxon>Sulfurirhabdus</taxon>
    </lineage>
</organism>
<feature type="domain" description="Cytochrome c7-like" evidence="1">
    <location>
        <begin position="971"/>
        <end position="1037"/>
    </location>
</feature>
<accession>A0A4R3YCH5</accession>
<reference evidence="2 3" key="1">
    <citation type="submission" date="2019-03" db="EMBL/GenBank/DDBJ databases">
        <title>Genomic Encyclopedia of Type Strains, Phase IV (KMG-IV): sequencing the most valuable type-strain genomes for metagenomic binning, comparative biology and taxonomic classification.</title>
        <authorList>
            <person name="Goeker M."/>
        </authorList>
    </citation>
    <scope>NUCLEOTIDE SEQUENCE [LARGE SCALE GENOMIC DNA]</scope>
    <source>
        <strain evidence="2 3">DSM 100309</strain>
    </source>
</reference>
<dbReference type="Proteomes" id="UP000295367">
    <property type="component" value="Unassembled WGS sequence"/>
</dbReference>
<feature type="domain" description="Cytochrome c7-like" evidence="1">
    <location>
        <begin position="378"/>
        <end position="446"/>
    </location>
</feature>
<feature type="domain" description="Cytochrome c7-like" evidence="1">
    <location>
        <begin position="1339"/>
        <end position="1402"/>
    </location>
</feature>
<dbReference type="Gene3D" id="1.10.780.10">
    <property type="entry name" value="Hydroxylamine Oxidoreductase, Chain A, domain 1"/>
    <property type="match status" value="1"/>
</dbReference>
<keyword evidence="3" id="KW-1185">Reference proteome</keyword>
<sequence length="1687" mass="174139">MISRKKLIDRLIRQLTLTVFFVFAAFFSGVTSAATSVSGGLSFDHNTTGFFLDGAHAKETCESCHIQGQFRGTPRDCATCHRPGGRSPGKTATHVPTTTACDACHGNITWAPSNFQHRTTQGIVQGACNTCHNGGTATGKPSTHVQTSSSCDSCHKTSSWLPAGYTHALVAPGTCATCHNGTRATGKPATHIPTTASCDSCHAAGVSFAPISVGVSGMHANMAGPAAAGNCSTCHSGSFLSQNAQVKPPTHIPTTAQCDTCHSSTTSWATAAKPNHATITPSVVGRCSDCHNSVNALGKPSNHIPTSKQCDSCHTNFAAFKPALMNHIGTVGQCSTCHSGAYNFANAQAKPNIHIPTTAQCDTCHVSGFISWSPATMDHTGMAGKCATCHSGVFISQNAQTKPVTHVSTTAQCDSCHNSTTSFATAVFNHAAASPAVTGRCSSCHNGSSALGKPVSHIPTGAQCDSCHTSFTAFKPAQMNHGGLSGQCSTCHNGSYLFANALTRPINHIPSIAQCDTCHISGFVNWSPATMNHSGLNGLCSACHSGAYLAQNAQMKPVTHISTTAQCDSCHSSTISWATAVYAHDASANGQCSTCHNGTTALGKPTNHIPTSVQCDTCHTNFSSFRPARMSHTGTSGQCASCHSGSFVFANALGRPVNHIPTISQCDTCHTAGFVAWMPSVMNHTGLQGSCSNCHSGAFVAQNAQMKTPTHIATTAQCDTCHNSTVSWATGTFNHGAASPPVAGRCATCHNGTSALGKPTNHIPTTAQCDTCHTNTTAFAPAAMSHGNTTGPVSTGNCSTCHNGTFLASNALTKTPTHLITSAQCDVCHKSTITWAGASYTHDATATGNCSSCHNGATVIGKPVTHIPTNVQCDACHTNYTAFKPARMNHAGLTGQCSTCHSGSYTTVNALSKPAIHIPTGAQCDVCHVNGFTAFAPGVMSHASTNSPVAAGNCSTCHSGTYLAQNAQMKSPTHISTTAQCDTCHSSTTTWATSTFNHSVASPPVTGRCSTCHNGTNALGKPTNHIPTAAQCDTCHTGFVAFAPGLMNHSGTSGPVAAGNCATCHSGAYVAINAQIKPATHIPTTQSCDTCHGTVAWKPTSYSHQGVIAGTCASCHNGSTALGKLSTHLPTSASCDVCHTNFNAFAPAYMNHAGSTGPLTAGNCSTCHTGAYLSLNAQVKPATHVSTTAQCDTCHKSTTSWATATYTHDASAVGQCSTCHNGTTALGKPTTHIPTSAQCSTCHNNYNSFRPATMSHTATTGPVAVANCTTCHNGSYIPVNALAKPATHIPTTSQCDSCHTRGYAAWSPSVMNHAGLTGQCSTCHSGAYVAQNAQTKTPTHILTTAQCDTCHNSTTTWTTGTYNHATASPPATGRCSTCHNGTNALGKPSTHIPTTAQCDTCHLNYTAFNPAVMSHSSTTGPVATGNCATCHNGAYVAINALAKNATHIPTTQSCDACHSTTAWKPTSFAHVGVVAGTCATCHNNVNASGKSTPHIPTTQSCDACHRTGLSWLPLITPYSHTGVASTGCSNCHSSAYPNIDVKPANHLPTTGACESCHHSFSTWLPTTFNHSGVVTGTCQTCHGGSYTDITVKPGNHIPTLTPAGMPGNECSLCHSSTTSFAVERMNHGSMQTSCITCHDASASYLGNMIKSTRTSNHHGVNAVGKDCSSSGCHKPLGSKGSTYIKWN</sequence>